<reference evidence="2" key="1">
    <citation type="submission" date="2022-07" db="EMBL/GenBank/DDBJ databases">
        <title>Phylogenomic reconstructions and comparative analyses of Kickxellomycotina fungi.</title>
        <authorList>
            <person name="Reynolds N.K."/>
            <person name="Stajich J.E."/>
            <person name="Barry K."/>
            <person name="Grigoriev I.V."/>
            <person name="Crous P."/>
            <person name="Smith M.E."/>
        </authorList>
    </citation>
    <scope>NUCLEOTIDE SEQUENCE</scope>
    <source>
        <strain evidence="2">RSA 476</strain>
    </source>
</reference>
<proteinExistence type="predicted"/>
<comment type="caution">
    <text evidence="2">The sequence shown here is derived from an EMBL/GenBank/DDBJ whole genome shotgun (WGS) entry which is preliminary data.</text>
</comment>
<keyword evidence="1" id="KW-0732">Signal</keyword>
<keyword evidence="3" id="KW-1185">Reference proteome</keyword>
<dbReference type="Proteomes" id="UP001140074">
    <property type="component" value="Unassembled WGS sequence"/>
</dbReference>
<evidence type="ECO:0000313" key="2">
    <source>
        <dbReference type="EMBL" id="KAJ2863862.1"/>
    </source>
</evidence>
<feature type="chain" id="PRO_5040821987" evidence="1">
    <location>
        <begin position="22"/>
        <end position="58"/>
    </location>
</feature>
<gene>
    <name evidence="2" type="ORF">GGH94_003312</name>
</gene>
<dbReference type="AlphaFoldDB" id="A0A9W8IHA8"/>
<accession>A0A9W8IHA8</accession>
<organism evidence="2 3">
    <name type="scientific">Coemansia aciculifera</name>
    <dbReference type="NCBI Taxonomy" id="417176"/>
    <lineage>
        <taxon>Eukaryota</taxon>
        <taxon>Fungi</taxon>
        <taxon>Fungi incertae sedis</taxon>
        <taxon>Zoopagomycota</taxon>
        <taxon>Kickxellomycotina</taxon>
        <taxon>Kickxellomycetes</taxon>
        <taxon>Kickxellales</taxon>
        <taxon>Kickxellaceae</taxon>
        <taxon>Coemansia</taxon>
    </lineage>
</organism>
<name>A0A9W8IHA8_9FUNG</name>
<sequence length="58" mass="6297">MQPSNIFVALATFAFSGLALPNPVPAPQLVANLPALSMTQEQWVALFCYLRSIGYLSQ</sequence>
<feature type="signal peptide" evidence="1">
    <location>
        <begin position="1"/>
        <end position="21"/>
    </location>
</feature>
<protein>
    <submittedName>
        <fullName evidence="2">Uncharacterized protein</fullName>
    </submittedName>
</protein>
<dbReference type="EMBL" id="JANBUY010000108">
    <property type="protein sequence ID" value="KAJ2863862.1"/>
    <property type="molecule type" value="Genomic_DNA"/>
</dbReference>
<evidence type="ECO:0000256" key="1">
    <source>
        <dbReference type="SAM" id="SignalP"/>
    </source>
</evidence>
<evidence type="ECO:0000313" key="3">
    <source>
        <dbReference type="Proteomes" id="UP001140074"/>
    </source>
</evidence>